<organism evidence="2 3">
    <name type="scientific">Dillenia turbinata</name>
    <dbReference type="NCBI Taxonomy" id="194707"/>
    <lineage>
        <taxon>Eukaryota</taxon>
        <taxon>Viridiplantae</taxon>
        <taxon>Streptophyta</taxon>
        <taxon>Embryophyta</taxon>
        <taxon>Tracheophyta</taxon>
        <taxon>Spermatophyta</taxon>
        <taxon>Magnoliopsida</taxon>
        <taxon>eudicotyledons</taxon>
        <taxon>Gunneridae</taxon>
        <taxon>Pentapetalae</taxon>
        <taxon>Dilleniales</taxon>
        <taxon>Dilleniaceae</taxon>
        <taxon>Dillenia</taxon>
    </lineage>
</organism>
<protein>
    <submittedName>
        <fullName evidence="2">Uncharacterized protein</fullName>
    </submittedName>
</protein>
<reference evidence="2 3" key="1">
    <citation type="submission" date="2023-12" db="EMBL/GenBank/DDBJ databases">
        <title>A high-quality genome assembly for Dillenia turbinata (Dilleniales).</title>
        <authorList>
            <person name="Chanderbali A."/>
        </authorList>
    </citation>
    <scope>NUCLEOTIDE SEQUENCE [LARGE SCALE GENOMIC DNA]</scope>
    <source>
        <strain evidence="2">LSX21</strain>
        <tissue evidence="2">Leaf</tissue>
    </source>
</reference>
<comment type="caution">
    <text evidence="2">The sequence shown here is derived from an EMBL/GenBank/DDBJ whole genome shotgun (WGS) entry which is preliminary data.</text>
</comment>
<evidence type="ECO:0000313" key="2">
    <source>
        <dbReference type="EMBL" id="KAK6916004.1"/>
    </source>
</evidence>
<dbReference type="PANTHER" id="PTHR36386:SF1">
    <property type="entry name" value="OS06G0683900 PROTEIN"/>
    <property type="match status" value="1"/>
</dbReference>
<dbReference type="AlphaFoldDB" id="A0AAN8YUX0"/>
<accession>A0AAN8YUX0</accession>
<gene>
    <name evidence="2" type="ORF">RJ641_018865</name>
</gene>
<dbReference type="EMBL" id="JBAMMX010000024">
    <property type="protein sequence ID" value="KAK6916004.1"/>
    <property type="molecule type" value="Genomic_DNA"/>
</dbReference>
<feature type="compositionally biased region" description="Basic and acidic residues" evidence="1">
    <location>
        <begin position="254"/>
        <end position="264"/>
    </location>
</feature>
<keyword evidence="3" id="KW-1185">Reference proteome</keyword>
<evidence type="ECO:0000256" key="1">
    <source>
        <dbReference type="SAM" id="MobiDB-lite"/>
    </source>
</evidence>
<proteinExistence type="predicted"/>
<dbReference type="Proteomes" id="UP001370490">
    <property type="component" value="Unassembled WGS sequence"/>
</dbReference>
<dbReference type="PANTHER" id="PTHR36386">
    <property type="entry name" value="OS06G0683900 PROTEIN"/>
    <property type="match status" value="1"/>
</dbReference>
<evidence type="ECO:0000313" key="3">
    <source>
        <dbReference type="Proteomes" id="UP001370490"/>
    </source>
</evidence>
<feature type="region of interest" description="Disordered" evidence="1">
    <location>
        <begin position="246"/>
        <end position="271"/>
    </location>
</feature>
<sequence>MSATPIKPLQPRNSSRVSQEKPIKPLYLKNSTERETRDVKKIDAEIAEIEEEISRLSSKLEALRLEKAEKSLKSIERRGRIVPAKFLEPKQSIKNRDALKQSEESLSLSAKTKVERRGVSLGPVEIFSGTRSRILGKQEITPIGPIKDRRKSCFCKLQDIDEEVNKKIGKCLTVSPKSRKNLAKIQAPMHAATTTVSKKSLKKEDAVISSIQPKKLFRDAEKLVLAKKPIKPGRIVASRYNQLPIKSSTGKSAKNSDCRKRSLPENEDDEKLCDKKRASLAAKSRVIFSELEQNPVGQNEEQKKGEIPCGVFELKSLVEESPMSISRMPDLLPKIRTIRCEADSPRDSGRAKRVAELVGRKSIFGAVDEEEGESSVCQALEFAEDQVSQE</sequence>
<name>A0AAN8YUX0_9MAGN</name>
<feature type="region of interest" description="Disordered" evidence="1">
    <location>
        <begin position="1"/>
        <end position="34"/>
    </location>
</feature>